<dbReference type="OrthoDB" id="3961111at2"/>
<evidence type="ECO:0000313" key="2">
    <source>
        <dbReference type="EMBL" id="PZG19909.1"/>
    </source>
</evidence>
<dbReference type="Proteomes" id="UP000249304">
    <property type="component" value="Unassembled WGS sequence"/>
</dbReference>
<protein>
    <submittedName>
        <fullName evidence="2">Uncharacterized protein</fullName>
    </submittedName>
</protein>
<name>A0A2W2ET38_9ACTN</name>
<evidence type="ECO:0000313" key="3">
    <source>
        <dbReference type="Proteomes" id="UP000249304"/>
    </source>
</evidence>
<reference evidence="2 3" key="1">
    <citation type="submission" date="2018-01" db="EMBL/GenBank/DDBJ databases">
        <title>Draft genome sequence of Nonomuraea sp. KC333.</title>
        <authorList>
            <person name="Sahin N."/>
            <person name="Saygin H."/>
            <person name="Ay H."/>
        </authorList>
    </citation>
    <scope>NUCLEOTIDE SEQUENCE [LARGE SCALE GENOMIC DNA]</scope>
    <source>
        <strain evidence="2 3">KC333</strain>
    </source>
</reference>
<proteinExistence type="predicted"/>
<gene>
    <name evidence="2" type="ORF">C1J01_10740</name>
</gene>
<accession>A0A2W2ET38</accession>
<dbReference type="EMBL" id="POUD01000032">
    <property type="protein sequence ID" value="PZG19909.1"/>
    <property type="molecule type" value="Genomic_DNA"/>
</dbReference>
<comment type="caution">
    <text evidence="2">The sequence shown here is derived from an EMBL/GenBank/DDBJ whole genome shotgun (WGS) entry which is preliminary data.</text>
</comment>
<dbReference type="AlphaFoldDB" id="A0A2W2ET38"/>
<organism evidence="2 3">
    <name type="scientific">Nonomuraea aridisoli</name>
    <dbReference type="NCBI Taxonomy" id="2070368"/>
    <lineage>
        <taxon>Bacteria</taxon>
        <taxon>Bacillati</taxon>
        <taxon>Actinomycetota</taxon>
        <taxon>Actinomycetes</taxon>
        <taxon>Streptosporangiales</taxon>
        <taxon>Streptosporangiaceae</taxon>
        <taxon>Nonomuraea</taxon>
    </lineage>
</organism>
<keyword evidence="3" id="KW-1185">Reference proteome</keyword>
<dbReference type="RefSeq" id="WP_111178771.1">
    <property type="nucleotide sequence ID" value="NZ_POUD01000032.1"/>
</dbReference>
<sequence>MTKNSARKKEIRARQAVTGEAYNVAARALDRGQHPAASGATYAAGLPLFDDTALPEDERLVLDGLRALAADGVLLAVRMAEPDPEVVEARLQAEGKPASRLWQRWASAEAAVDGYVLRETMYGPNRSGYTATNRGPRVPVPVRTADGTVTVVAMPEWARMHDDGRWIWAHTGWPVEAPGRIVDPPQEFVPAPGLRWQVAVWHDLRHDGRVLGEDYGGSTSAWRTVGWCASRDDARLIARAHVAHCGENARADVVEHGTDNGVVSRVIDTYLPDPDAPERPRPVAAPGPRPASPHRSEIPEPSWYQRQDNPPNSSLIVWTGTGWRTLIWTNWQTGIIAQELGIGVGGPYEWAEAWGPRHPDRDLHDWTQEGRELTHRFPEPAWEERAERIETGRRAREDALVDALAERGGLTRQQAADRLAAGGEKYRQILDVGQATIARALNTARRALPEGPERTAVRHALDDLTTRHLPPADAERIANVQLDSEIEAERAPHVTAWARRAVAEYLVPAPDPVAAGIDGFLPPQDA</sequence>
<feature type="region of interest" description="Disordered" evidence="1">
    <location>
        <begin position="271"/>
        <end position="311"/>
    </location>
</feature>
<evidence type="ECO:0000256" key="1">
    <source>
        <dbReference type="SAM" id="MobiDB-lite"/>
    </source>
</evidence>